<dbReference type="InterPro" id="IPR008271">
    <property type="entry name" value="Ser/Thr_kinase_AS"/>
</dbReference>
<feature type="region of interest" description="Disordered" evidence="12">
    <location>
        <begin position="166"/>
        <end position="259"/>
    </location>
</feature>
<dbReference type="SUPFAM" id="SSF56112">
    <property type="entry name" value="Protein kinase-like (PK-like)"/>
    <property type="match status" value="1"/>
</dbReference>
<keyword evidence="15" id="KW-1185">Reference proteome</keyword>
<gene>
    <name evidence="14" type="ORF">CRM22_000307</name>
</gene>
<feature type="region of interest" description="Disordered" evidence="12">
    <location>
        <begin position="439"/>
        <end position="543"/>
    </location>
</feature>
<feature type="region of interest" description="Disordered" evidence="12">
    <location>
        <begin position="1"/>
        <end position="21"/>
    </location>
</feature>
<accession>A0A4S2MLX3</accession>
<dbReference type="PANTHER" id="PTHR45832">
    <property type="entry name" value="SERINE/THREONINE-PROTEIN KINASE SAMKA-RELATED-RELATED"/>
    <property type="match status" value="1"/>
</dbReference>
<dbReference type="PROSITE" id="PS00107">
    <property type="entry name" value="PROTEIN_KINASE_ATP"/>
    <property type="match status" value="1"/>
</dbReference>
<dbReference type="InterPro" id="IPR011009">
    <property type="entry name" value="Kinase-like_dom_sf"/>
</dbReference>
<dbReference type="FunFam" id="1.10.510.10:FF:000768">
    <property type="entry name" value="Non-specific serine/threonine protein kinase"/>
    <property type="match status" value="1"/>
</dbReference>
<proteinExistence type="inferred from homology"/>
<dbReference type="InterPro" id="IPR051931">
    <property type="entry name" value="PAK3-like"/>
</dbReference>
<evidence type="ECO:0000256" key="5">
    <source>
        <dbReference type="ARBA" id="ARBA00022723"/>
    </source>
</evidence>
<dbReference type="EC" id="2.7.11.1" evidence="3"/>
<dbReference type="InterPro" id="IPR000719">
    <property type="entry name" value="Prot_kinase_dom"/>
</dbReference>
<dbReference type="Gene3D" id="3.30.200.20">
    <property type="entry name" value="Phosphorylase Kinase, domain 1"/>
    <property type="match status" value="1"/>
</dbReference>
<comment type="cofactor">
    <cofactor evidence="1">
        <name>Mg(2+)</name>
        <dbReference type="ChEBI" id="CHEBI:18420"/>
    </cofactor>
</comment>
<name>A0A4S2MLX3_OPIFE</name>
<organism evidence="14 15">
    <name type="scientific">Opisthorchis felineus</name>
    <dbReference type="NCBI Taxonomy" id="147828"/>
    <lineage>
        <taxon>Eukaryota</taxon>
        <taxon>Metazoa</taxon>
        <taxon>Spiralia</taxon>
        <taxon>Lophotrochozoa</taxon>
        <taxon>Platyhelminthes</taxon>
        <taxon>Trematoda</taxon>
        <taxon>Digenea</taxon>
        <taxon>Opisthorchiida</taxon>
        <taxon>Opisthorchiata</taxon>
        <taxon>Opisthorchiidae</taxon>
        <taxon>Opisthorchis</taxon>
    </lineage>
</organism>
<keyword evidence="4" id="KW-0808">Transferase</keyword>
<dbReference type="GO" id="GO:0004674">
    <property type="term" value="F:protein serine/threonine kinase activity"/>
    <property type="evidence" value="ECO:0007669"/>
    <property type="project" value="UniProtKB-EC"/>
</dbReference>
<dbReference type="Pfam" id="PF00069">
    <property type="entry name" value="Pkinase"/>
    <property type="match status" value="1"/>
</dbReference>
<feature type="compositionally biased region" description="Polar residues" evidence="12">
    <location>
        <begin position="238"/>
        <end position="248"/>
    </location>
</feature>
<keyword evidence="7 11" id="KW-0067">ATP-binding</keyword>
<evidence type="ECO:0000256" key="2">
    <source>
        <dbReference type="ARBA" id="ARBA00008874"/>
    </source>
</evidence>
<feature type="compositionally biased region" description="Polar residues" evidence="12">
    <location>
        <begin position="178"/>
        <end position="196"/>
    </location>
</feature>
<reference evidence="14 15" key="1">
    <citation type="journal article" date="2019" name="BMC Genomics">
        <title>New insights from Opisthorchis felineus genome: update on genomics of the epidemiologically important liver flukes.</title>
        <authorList>
            <person name="Ershov N.I."/>
            <person name="Mordvinov V.A."/>
            <person name="Prokhortchouk E.B."/>
            <person name="Pakharukova M.Y."/>
            <person name="Gunbin K.V."/>
            <person name="Ustyantsev K."/>
            <person name="Genaev M.A."/>
            <person name="Blinov A.G."/>
            <person name="Mazur A."/>
            <person name="Boulygina E."/>
            <person name="Tsygankova S."/>
            <person name="Khrameeva E."/>
            <person name="Chekanov N."/>
            <person name="Fan G."/>
            <person name="Xiao A."/>
            <person name="Zhang H."/>
            <person name="Xu X."/>
            <person name="Yang H."/>
            <person name="Solovyev V."/>
            <person name="Lee S.M."/>
            <person name="Liu X."/>
            <person name="Afonnikov D.A."/>
            <person name="Skryabin K.G."/>
        </authorList>
    </citation>
    <scope>NUCLEOTIDE SEQUENCE [LARGE SCALE GENOMIC DNA]</scope>
    <source>
        <strain evidence="14">AK-0245</strain>
        <tissue evidence="14">Whole organism</tissue>
    </source>
</reference>
<dbReference type="Proteomes" id="UP000308267">
    <property type="component" value="Unassembled WGS sequence"/>
</dbReference>
<evidence type="ECO:0000256" key="3">
    <source>
        <dbReference type="ARBA" id="ARBA00012513"/>
    </source>
</evidence>
<evidence type="ECO:0000256" key="12">
    <source>
        <dbReference type="SAM" id="MobiDB-lite"/>
    </source>
</evidence>
<dbReference type="STRING" id="147828.A0A4S2MLX3"/>
<dbReference type="EMBL" id="SJOL01000554">
    <property type="protein sequence ID" value="TGZ75548.1"/>
    <property type="molecule type" value="Genomic_DNA"/>
</dbReference>
<evidence type="ECO:0000259" key="13">
    <source>
        <dbReference type="PROSITE" id="PS50011"/>
    </source>
</evidence>
<dbReference type="PANTHER" id="PTHR45832:SF22">
    <property type="entry name" value="SERINE_THREONINE-PROTEIN KINASE SAMKA-RELATED"/>
    <property type="match status" value="1"/>
</dbReference>
<evidence type="ECO:0000256" key="11">
    <source>
        <dbReference type="PROSITE-ProRule" id="PRU10141"/>
    </source>
</evidence>
<dbReference type="InterPro" id="IPR000095">
    <property type="entry name" value="CRIB_dom"/>
</dbReference>
<comment type="caution">
    <text evidence="14">The sequence shown here is derived from an EMBL/GenBank/DDBJ whole genome shotgun (WGS) entry which is preliminary data.</text>
</comment>
<dbReference type="PROSITE" id="PS00108">
    <property type="entry name" value="PROTEIN_KINASE_ST"/>
    <property type="match status" value="1"/>
</dbReference>
<evidence type="ECO:0000313" key="15">
    <source>
        <dbReference type="Proteomes" id="UP000308267"/>
    </source>
</evidence>
<dbReference type="Gene3D" id="1.10.510.10">
    <property type="entry name" value="Transferase(Phosphotransferase) domain 1"/>
    <property type="match status" value="1"/>
</dbReference>
<keyword evidence="6 11" id="KW-0547">Nucleotide-binding</keyword>
<evidence type="ECO:0000256" key="9">
    <source>
        <dbReference type="ARBA" id="ARBA00047899"/>
    </source>
</evidence>
<evidence type="ECO:0000256" key="10">
    <source>
        <dbReference type="ARBA" id="ARBA00048679"/>
    </source>
</evidence>
<dbReference type="InterPro" id="IPR017441">
    <property type="entry name" value="Protein_kinase_ATP_BS"/>
</dbReference>
<dbReference type="PROSITE" id="PS50011">
    <property type="entry name" value="PROTEIN_KINASE_DOM"/>
    <property type="match status" value="1"/>
</dbReference>
<feature type="binding site" evidence="11">
    <location>
        <position position="609"/>
    </location>
    <ligand>
        <name>ATP</name>
        <dbReference type="ChEBI" id="CHEBI:30616"/>
    </ligand>
</feature>
<evidence type="ECO:0000256" key="8">
    <source>
        <dbReference type="ARBA" id="ARBA00022842"/>
    </source>
</evidence>
<dbReference type="GO" id="GO:0005524">
    <property type="term" value="F:ATP binding"/>
    <property type="evidence" value="ECO:0007669"/>
    <property type="project" value="UniProtKB-UniRule"/>
</dbReference>
<dbReference type="Pfam" id="PF00786">
    <property type="entry name" value="PBD"/>
    <property type="match status" value="1"/>
</dbReference>
<dbReference type="InterPro" id="IPR036936">
    <property type="entry name" value="CRIB_dom_sf"/>
</dbReference>
<evidence type="ECO:0000313" key="14">
    <source>
        <dbReference type="EMBL" id="TGZ75548.1"/>
    </source>
</evidence>
<evidence type="ECO:0000256" key="1">
    <source>
        <dbReference type="ARBA" id="ARBA00001946"/>
    </source>
</evidence>
<feature type="domain" description="Protein kinase" evidence="13">
    <location>
        <begin position="580"/>
        <end position="831"/>
    </location>
</feature>
<evidence type="ECO:0000256" key="6">
    <source>
        <dbReference type="ARBA" id="ARBA00022741"/>
    </source>
</evidence>
<comment type="catalytic activity">
    <reaction evidence="10">
        <text>L-seryl-[protein] + ATP = O-phospho-L-seryl-[protein] + ADP + H(+)</text>
        <dbReference type="Rhea" id="RHEA:17989"/>
        <dbReference type="Rhea" id="RHEA-COMP:9863"/>
        <dbReference type="Rhea" id="RHEA-COMP:11604"/>
        <dbReference type="ChEBI" id="CHEBI:15378"/>
        <dbReference type="ChEBI" id="CHEBI:29999"/>
        <dbReference type="ChEBI" id="CHEBI:30616"/>
        <dbReference type="ChEBI" id="CHEBI:83421"/>
        <dbReference type="ChEBI" id="CHEBI:456216"/>
        <dbReference type="EC" id="2.7.11.1"/>
    </reaction>
</comment>
<dbReference type="OrthoDB" id="2914378at2759"/>
<dbReference type="SMART" id="SM00220">
    <property type="entry name" value="S_TKc"/>
    <property type="match status" value="1"/>
</dbReference>
<comment type="catalytic activity">
    <reaction evidence="9">
        <text>L-threonyl-[protein] + ATP = O-phospho-L-threonyl-[protein] + ADP + H(+)</text>
        <dbReference type="Rhea" id="RHEA:46608"/>
        <dbReference type="Rhea" id="RHEA-COMP:11060"/>
        <dbReference type="Rhea" id="RHEA-COMP:11605"/>
        <dbReference type="ChEBI" id="CHEBI:15378"/>
        <dbReference type="ChEBI" id="CHEBI:30013"/>
        <dbReference type="ChEBI" id="CHEBI:30616"/>
        <dbReference type="ChEBI" id="CHEBI:61977"/>
        <dbReference type="ChEBI" id="CHEBI:456216"/>
        <dbReference type="EC" id="2.7.11.1"/>
    </reaction>
</comment>
<evidence type="ECO:0000256" key="7">
    <source>
        <dbReference type="ARBA" id="ARBA00022840"/>
    </source>
</evidence>
<dbReference type="AlphaFoldDB" id="A0A4S2MLX3"/>
<feature type="compositionally biased region" description="Polar residues" evidence="12">
    <location>
        <begin position="501"/>
        <end position="521"/>
    </location>
</feature>
<dbReference type="GO" id="GO:0046872">
    <property type="term" value="F:metal ion binding"/>
    <property type="evidence" value="ECO:0007669"/>
    <property type="project" value="UniProtKB-KW"/>
</dbReference>
<dbReference type="Gene3D" id="3.90.810.10">
    <property type="entry name" value="CRIB domain"/>
    <property type="match status" value="1"/>
</dbReference>
<keyword evidence="5" id="KW-0479">Metal-binding</keyword>
<evidence type="ECO:0000256" key="4">
    <source>
        <dbReference type="ARBA" id="ARBA00022679"/>
    </source>
</evidence>
<protein>
    <recommendedName>
        <fullName evidence="3">non-specific serine/threonine protein kinase</fullName>
        <ecNumber evidence="3">2.7.11.1</ecNumber>
    </recommendedName>
</protein>
<sequence length="859" mass="96035">MEQESPPVDADPPVPPIRSSSTFRYADFVPTKPLPDLPKKSGRGRIRLFRLPKLSNDPKISSPTCVSHDIHVVFDANTGEFRGMPEEWLQWLRAANIPFHERERNPELVIEVLQCYDAATHHAQRQKFITTNRSKWGSSIQSEPQQLSTLIATSKHQESADSVFRFTHRPQDPPGFVTWSSTGPEPQLLRSESLSEGAQRLRLSSPPPPPIPPHYVTLGRRPGAHSDQPEPNVHKPDVSTTSIPTSQSMHDRRSSAITTGNQCFVSQRSTSPHAVEKDRKDISHAEFLPDDFIDCESSSSFSNIYYGSSSFTSGQLNDSSMPEETYPVELLFEPNELMTEEPYGVEEILTNRRPRLSPVAAATDRYNTVSRAGDIHLEKFQEHAEDVAGDVDFRRHSHCGISEAAFLASKTDSRYPSHEFHAQLAVPEVYDEISCSISPHSEELDIPGGVDESSPDKRPGGDQLTNQAHPTHSRGRTVVKISNGQKRHKRSAAHQGRMSPDSLTGLTNGDDSSVGTQQQLPSDKFHHTPNGSDSIKDLPHTPLLLSRRSPNFRRMVRLRDEQIIDRIRAIVTRGEFQAKYETLGSIGHGASGIVHIGRNLQSGFRVAIKQMNLRKQPKKELILNEILVMRAYRNQNIVNYLDSYLRGDELWVVMEYLDGGSLTDVLTETCMSESHIATVCRETLQALEFLHSKQVIHRDIKSDNILLGLDGSVKLTDFGFCAQLSSDSGLKRNTMVGTPYWMAPEIVSRKPYGNKVDIWSLGIMTLEMIEGEPPYLSENPLKALYLIATNGKPGFCKDNLSTELLNFLDRCLEVDVQLRASAANLLKHPLILTKSKHVQSLIPLILLAREQIRAAIPSS</sequence>
<keyword evidence="8" id="KW-0460">Magnesium</keyword>
<comment type="similarity">
    <text evidence="2">Belongs to the protein kinase superfamily. STE Ser/Thr protein kinase family. STE20 subfamily.</text>
</comment>
<dbReference type="FunFam" id="3.30.200.20:FF:000705">
    <property type="entry name" value="Non-specific serine/threonine protein kinase"/>
    <property type="match status" value="1"/>
</dbReference>